<evidence type="ECO:0000256" key="1">
    <source>
        <dbReference type="ARBA" id="ARBA00023157"/>
    </source>
</evidence>
<sequence length="1112" mass="125686">MEHRLTSEIKLLLSSHLLLIEGKLTGFLEEFRIQKDLFENQTKEANESLKRKDQELPVHLELMERQTVLRIETWLGGCYREQTCDHGIAIGHGKISESGTESSAQPIKGKHETASKQLATEKSKRKSQMDMEALLQRKMVQCEELEMAESELRTENATMQKRICQFEQERCRHQETLAKMSHASIQSAKRIMAAVLAADKEDMNAVLSQVGIVLLTGSQSSSPSVTTLSIPLSAEMAPVSTVVIYHVSKYGEVVANSLTFPVTGISRNNFTLTLNTKKDKTGDTVEVVVLGDPSAYVGISAIDKGFFNMQAGNELSYAEVITKMTSFDESLNGTFRHYWTSREGDAETVVNYPASTFGIDANRTFEYASVVVFTDAYVARLPDACNITLGFLTCMSGSCYRSDRRCDVQYDCEDISDESGCPSNTRQELVQYRLKRINRFLRIPKNGFGLVRSAREFACYRPFYMNVEIPTNCRQGEQVGIRITLFNYATIEADVVVTLADSPDYKFVHVEEFGEVKSYEARTSRGEKQHLTWIPAQGSQVVYIPIIPTKLGDIEVTIQAKSLIRKDQVVRRIRVEADGVQQYRHTSVMLDLSNRAWFLQNVYVNVTETPIIPYEKDLYYVFGSNRARVSFVGDVVGPAFPNMPVNAASLLSLPMDCAEHNVFSFAANLDTVKYMHLTTQRKREIDQLTFYHLNIGYQLGLVHWLTAFCARILAEANFNEWKNYLYIDPGVIAKAVDWMIQFQLPEGAFYEVAPRFADRKMNSLTIIQDLPGELGFRVAVSRSRAISWLDRHVINLLDGNGDPYEVAIVAYAMMLAKSTSAEAAFGVLRRHTREDGGCIYWGKEPVPLPAQRLENQRPFLLPRLPNPFDATNVETTAYALLTYVGRQELFVEPIVKWFNTHRLTDGGWASTQDTIIATPALIEYTVRNQIREVISLTSHVKATSNPKLHRAMYITENNLATPQFIDIPNASGTVKIQARGAGYQLYAIAIHYLHFPALFAVNVDVNRFVTPPAVRAFSVLSRFSFSGRNNSHINYDISSSWTNQRESNQYGTAVLDVAVSTGYYIKQQVLDDYILSRKVRNLRLAKFLAHKVVFYFDALDDDETCVKFTFER</sequence>
<dbReference type="InterPro" id="IPR036595">
    <property type="entry name" value="A-macroglobulin_rcpt-bd_sf"/>
</dbReference>
<dbReference type="Gene3D" id="2.60.40.690">
    <property type="entry name" value="Alpha-macroglobulin, receptor-binding domain"/>
    <property type="match status" value="1"/>
</dbReference>
<dbReference type="Gene3D" id="4.10.400.10">
    <property type="entry name" value="Low-density Lipoprotein Receptor"/>
    <property type="match status" value="1"/>
</dbReference>
<dbReference type="Gene3D" id="2.60.40.1930">
    <property type="match status" value="1"/>
</dbReference>
<dbReference type="InterPro" id="IPR009048">
    <property type="entry name" value="A-macroglobulin_rcpt-bd"/>
</dbReference>
<dbReference type="Gene3D" id="1.50.10.20">
    <property type="match status" value="1"/>
</dbReference>
<protein>
    <recommendedName>
        <fullName evidence="5">Alpha-2-macroglobulin bait region domain-containing protein</fullName>
    </recommendedName>
</protein>
<dbReference type="SUPFAM" id="SSF48239">
    <property type="entry name" value="Terpenoid cyclases/Protein prenyltransferases"/>
    <property type="match status" value="1"/>
</dbReference>
<feature type="domain" description="Alpha-2-macroglobulin bait region" evidence="5">
    <location>
        <begin position="174"/>
        <end position="309"/>
    </location>
</feature>
<evidence type="ECO:0000313" key="7">
    <source>
        <dbReference type="Proteomes" id="UP000789390"/>
    </source>
</evidence>
<dbReference type="InterPro" id="IPR011625">
    <property type="entry name" value="A2M_N_BRD"/>
</dbReference>
<feature type="compositionally biased region" description="Basic and acidic residues" evidence="4">
    <location>
        <begin position="109"/>
        <end position="122"/>
    </location>
</feature>
<dbReference type="PANTHER" id="PTHR11412:SF172">
    <property type="entry name" value="LD23292P"/>
    <property type="match status" value="1"/>
</dbReference>
<accession>A0A8J2RYQ4</accession>
<dbReference type="InterPro" id="IPR001599">
    <property type="entry name" value="Macroglobln_a2"/>
</dbReference>
<comment type="caution">
    <text evidence="6">The sequence shown here is derived from an EMBL/GenBank/DDBJ whole genome shotgun (WGS) entry which is preliminary data.</text>
</comment>
<dbReference type="SUPFAM" id="SSF49410">
    <property type="entry name" value="Alpha-macroglobulin receptor domain"/>
    <property type="match status" value="1"/>
</dbReference>
<proteinExistence type="predicted"/>
<reference evidence="6" key="1">
    <citation type="submission" date="2021-11" db="EMBL/GenBank/DDBJ databases">
        <authorList>
            <person name="Schell T."/>
        </authorList>
    </citation>
    <scope>NUCLEOTIDE SEQUENCE</scope>
    <source>
        <strain evidence="6">M5</strain>
    </source>
</reference>
<feature type="coiled-coil region" evidence="3">
    <location>
        <begin position="28"/>
        <end position="55"/>
    </location>
</feature>
<name>A0A8J2RYQ4_9CRUS</name>
<gene>
    <name evidence="6" type="ORF">DGAL_LOCUS13127</name>
</gene>
<dbReference type="Pfam" id="PF07677">
    <property type="entry name" value="A2M_recep"/>
    <property type="match status" value="1"/>
</dbReference>
<dbReference type="OrthoDB" id="6359008at2759"/>
<dbReference type="Proteomes" id="UP000789390">
    <property type="component" value="Unassembled WGS sequence"/>
</dbReference>
<dbReference type="InterPro" id="IPR008930">
    <property type="entry name" value="Terpenoid_cyclase/PrenylTrfase"/>
</dbReference>
<dbReference type="InterPro" id="IPR036055">
    <property type="entry name" value="LDL_receptor-like_sf"/>
</dbReference>
<keyword evidence="1 2" id="KW-1015">Disulfide bond</keyword>
<dbReference type="SMART" id="SM00192">
    <property type="entry name" value="LDLa"/>
    <property type="match status" value="1"/>
</dbReference>
<evidence type="ECO:0000256" key="4">
    <source>
        <dbReference type="SAM" id="MobiDB-lite"/>
    </source>
</evidence>
<evidence type="ECO:0000313" key="6">
    <source>
        <dbReference type="EMBL" id="CAH0109644.1"/>
    </source>
</evidence>
<dbReference type="SUPFAM" id="SSF57424">
    <property type="entry name" value="LDL receptor-like module"/>
    <property type="match status" value="1"/>
</dbReference>
<dbReference type="Pfam" id="PF07703">
    <property type="entry name" value="A2M_BRD"/>
    <property type="match status" value="1"/>
</dbReference>
<dbReference type="InterPro" id="IPR050473">
    <property type="entry name" value="A2M/Complement_sys"/>
</dbReference>
<dbReference type="AlphaFoldDB" id="A0A8J2RYQ4"/>
<keyword evidence="3" id="KW-0175">Coiled coil</keyword>
<dbReference type="SMART" id="SM01359">
    <property type="entry name" value="A2M_N_2"/>
    <property type="match status" value="1"/>
</dbReference>
<dbReference type="GO" id="GO:0004866">
    <property type="term" value="F:endopeptidase inhibitor activity"/>
    <property type="evidence" value="ECO:0007669"/>
    <property type="project" value="InterPro"/>
</dbReference>
<dbReference type="CDD" id="cd00112">
    <property type="entry name" value="LDLa"/>
    <property type="match status" value="1"/>
</dbReference>
<dbReference type="InterPro" id="IPR002172">
    <property type="entry name" value="LDrepeatLR_classA_rpt"/>
</dbReference>
<dbReference type="EMBL" id="CAKKLH010000293">
    <property type="protein sequence ID" value="CAH0109644.1"/>
    <property type="molecule type" value="Genomic_DNA"/>
</dbReference>
<evidence type="ECO:0000259" key="5">
    <source>
        <dbReference type="SMART" id="SM01359"/>
    </source>
</evidence>
<dbReference type="Pfam" id="PF00207">
    <property type="entry name" value="A2M"/>
    <property type="match status" value="1"/>
</dbReference>
<dbReference type="PROSITE" id="PS50068">
    <property type="entry name" value="LDLRA_2"/>
    <property type="match status" value="1"/>
</dbReference>
<keyword evidence="7" id="KW-1185">Reference proteome</keyword>
<dbReference type="PANTHER" id="PTHR11412">
    <property type="entry name" value="MACROGLOBULIN / COMPLEMENT"/>
    <property type="match status" value="1"/>
</dbReference>
<evidence type="ECO:0000256" key="2">
    <source>
        <dbReference type="PROSITE-ProRule" id="PRU00124"/>
    </source>
</evidence>
<comment type="caution">
    <text evidence="2">Lacks conserved residue(s) required for the propagation of feature annotation.</text>
</comment>
<feature type="disulfide bond" evidence="2">
    <location>
        <begin position="406"/>
        <end position="421"/>
    </location>
</feature>
<dbReference type="Pfam" id="PF07678">
    <property type="entry name" value="TED_complement"/>
    <property type="match status" value="1"/>
</dbReference>
<feature type="region of interest" description="Disordered" evidence="4">
    <location>
        <begin position="94"/>
        <end position="128"/>
    </location>
</feature>
<organism evidence="6 7">
    <name type="scientific">Daphnia galeata</name>
    <dbReference type="NCBI Taxonomy" id="27404"/>
    <lineage>
        <taxon>Eukaryota</taxon>
        <taxon>Metazoa</taxon>
        <taxon>Ecdysozoa</taxon>
        <taxon>Arthropoda</taxon>
        <taxon>Crustacea</taxon>
        <taxon>Branchiopoda</taxon>
        <taxon>Diplostraca</taxon>
        <taxon>Cladocera</taxon>
        <taxon>Anomopoda</taxon>
        <taxon>Daphniidae</taxon>
        <taxon>Daphnia</taxon>
    </lineage>
</organism>
<feature type="disulfide bond" evidence="2">
    <location>
        <begin position="394"/>
        <end position="412"/>
    </location>
</feature>
<dbReference type="InterPro" id="IPR011626">
    <property type="entry name" value="Alpha-macroglobulin_TED"/>
</dbReference>
<feature type="coiled-coil region" evidence="3">
    <location>
        <begin position="135"/>
        <end position="162"/>
    </location>
</feature>
<dbReference type="Gene3D" id="6.20.50.160">
    <property type="match status" value="1"/>
</dbReference>
<evidence type="ECO:0000256" key="3">
    <source>
        <dbReference type="SAM" id="Coils"/>
    </source>
</evidence>
<dbReference type="GO" id="GO:0005615">
    <property type="term" value="C:extracellular space"/>
    <property type="evidence" value="ECO:0007669"/>
    <property type="project" value="InterPro"/>
</dbReference>
<dbReference type="Gene3D" id="2.60.40.10">
    <property type="entry name" value="Immunoglobulins"/>
    <property type="match status" value="1"/>
</dbReference>
<dbReference type="InterPro" id="IPR013783">
    <property type="entry name" value="Ig-like_fold"/>
</dbReference>